<dbReference type="PROSITE" id="PS51257">
    <property type="entry name" value="PROKAR_LIPOPROTEIN"/>
    <property type="match status" value="1"/>
</dbReference>
<dbReference type="AlphaFoldDB" id="A0A543IZ33"/>
<dbReference type="EMBL" id="VFPQ01000001">
    <property type="protein sequence ID" value="TQM75840.1"/>
    <property type="molecule type" value="Genomic_DNA"/>
</dbReference>
<feature type="compositionally biased region" description="Low complexity" evidence="1">
    <location>
        <begin position="37"/>
        <end position="56"/>
    </location>
</feature>
<dbReference type="RefSeq" id="WP_189136127.1">
    <property type="nucleotide sequence ID" value="NZ_BMPV01000001.1"/>
</dbReference>
<accession>A0A543IZ33</accession>
<feature type="signal peptide" evidence="2">
    <location>
        <begin position="1"/>
        <end position="18"/>
    </location>
</feature>
<evidence type="ECO:0000256" key="1">
    <source>
        <dbReference type="SAM" id="MobiDB-lite"/>
    </source>
</evidence>
<sequence>MQHSRFTPIALACVCALAACTPGNGSGDGTAGGSGGRATPATASPVATPSATPSPTWLSPDRYRAELEAALKPVRSSLASLLKARSVDTLDRRLGRTEEAVTEAVRRLRDLDPPPEAALAHVEYVRHLADLDLRLLRLRPDVADHSLCTPSALLTRVGKGTIDNLRVAARNLKILDYDAPAIDVKVPKRRNRRLANGTFIRNGGRGGRGHLRIRNGLKRDAVVTLTQGKTKVLSVYVRKRSSYQINNIRDGRYRVYFTTGTDWDRSARTFTRNCTFERFERTLRFRTVYSGYTIRWRNWSLTLHPVPGGNARTRTVRPRDYPR</sequence>
<evidence type="ECO:0000256" key="2">
    <source>
        <dbReference type="SAM" id="SignalP"/>
    </source>
</evidence>
<evidence type="ECO:0000313" key="3">
    <source>
        <dbReference type="EMBL" id="TQM75840.1"/>
    </source>
</evidence>
<feature type="chain" id="PRO_5039673388" evidence="2">
    <location>
        <begin position="19"/>
        <end position="323"/>
    </location>
</feature>
<feature type="region of interest" description="Disordered" evidence="1">
    <location>
        <begin position="27"/>
        <end position="58"/>
    </location>
</feature>
<reference evidence="3 4" key="1">
    <citation type="submission" date="2019-06" db="EMBL/GenBank/DDBJ databases">
        <title>Sequencing the genomes of 1000 actinobacteria strains.</title>
        <authorList>
            <person name="Klenk H.-P."/>
        </authorList>
    </citation>
    <scope>NUCLEOTIDE SEQUENCE [LARGE SCALE GENOMIC DNA]</scope>
    <source>
        <strain evidence="3 4">DSM 43186</strain>
    </source>
</reference>
<evidence type="ECO:0000313" key="4">
    <source>
        <dbReference type="Proteomes" id="UP000319213"/>
    </source>
</evidence>
<organism evidence="3 4">
    <name type="scientific">Thermopolyspora flexuosa</name>
    <dbReference type="NCBI Taxonomy" id="103836"/>
    <lineage>
        <taxon>Bacteria</taxon>
        <taxon>Bacillati</taxon>
        <taxon>Actinomycetota</taxon>
        <taxon>Actinomycetes</taxon>
        <taxon>Streptosporangiales</taxon>
        <taxon>Streptosporangiaceae</taxon>
        <taxon>Thermopolyspora</taxon>
    </lineage>
</organism>
<name>A0A543IZ33_9ACTN</name>
<keyword evidence="4" id="KW-1185">Reference proteome</keyword>
<dbReference type="Proteomes" id="UP000319213">
    <property type="component" value="Unassembled WGS sequence"/>
</dbReference>
<feature type="compositionally biased region" description="Gly residues" evidence="1">
    <location>
        <begin position="27"/>
        <end position="36"/>
    </location>
</feature>
<keyword evidence="2" id="KW-0732">Signal</keyword>
<gene>
    <name evidence="3" type="ORF">FHX40_2562</name>
</gene>
<proteinExistence type="predicted"/>
<protein>
    <submittedName>
        <fullName evidence="3">Uncharacterized protein</fullName>
    </submittedName>
</protein>
<comment type="caution">
    <text evidence="3">The sequence shown here is derived from an EMBL/GenBank/DDBJ whole genome shotgun (WGS) entry which is preliminary data.</text>
</comment>